<evidence type="ECO:0000259" key="7">
    <source>
        <dbReference type="PROSITE" id="PS51296"/>
    </source>
</evidence>
<keyword evidence="2" id="KW-0001">2Fe-2S</keyword>
<dbReference type="PROSITE" id="PS51296">
    <property type="entry name" value="RIESKE"/>
    <property type="match status" value="1"/>
</dbReference>
<keyword evidence="3" id="KW-0479">Metal-binding</keyword>
<name>A0A6J7IW76_9ZZZZ</name>
<dbReference type="GO" id="GO:0016491">
    <property type="term" value="F:oxidoreductase activity"/>
    <property type="evidence" value="ECO:0007669"/>
    <property type="project" value="UniProtKB-KW"/>
</dbReference>
<sequence>MSSSTPTEARAPIPANELERVCDPNSRAARTMPSSAYISSEVFAWEHEHLFDRAWVCVGRRQLVDAPGDQHAIAVGTRAVLLTRDSDGVLHAFMNSCRHRGHEILAVGESANGKFVRCPYHSWVYCLDGALRAAPRFQKDPGFDADSWPLLPVRAIEWLGWIFVAFSAETIEFPDWVTDLAKLLGPWKPETMVVGAARSYQLATNWKTVVENYAECYHCSTIHPELCRVSPPDDGAVYEHSGRWNGARMGLREHAETMSLDGRSGARMLDTLTLVESRHIHYFYVAPNLLIALHPDYILTHRLSPQGPGVTVVDCQWLFPPDVVSSPEFDPSYAVDFWDVTNRQDFAACESVYRSISGGGYRPGVFAEQEQGVRNFQVQVAQAYEAGAWVQAPSN</sequence>
<evidence type="ECO:0000256" key="2">
    <source>
        <dbReference type="ARBA" id="ARBA00022714"/>
    </source>
</evidence>
<dbReference type="PANTHER" id="PTHR43756">
    <property type="entry name" value="CHOLINE MONOOXYGENASE, CHLOROPLASTIC"/>
    <property type="match status" value="1"/>
</dbReference>
<dbReference type="GO" id="GO:0051537">
    <property type="term" value="F:2 iron, 2 sulfur cluster binding"/>
    <property type="evidence" value="ECO:0007669"/>
    <property type="project" value="UniProtKB-KW"/>
</dbReference>
<dbReference type="InterPro" id="IPR017941">
    <property type="entry name" value="Rieske_2Fe-2S"/>
</dbReference>
<keyword evidence="5" id="KW-0408">Iron</keyword>
<dbReference type="Pfam" id="PF00355">
    <property type="entry name" value="Rieske"/>
    <property type="match status" value="1"/>
</dbReference>
<dbReference type="PRINTS" id="PR00090">
    <property type="entry name" value="RNGDIOXGNASE"/>
</dbReference>
<reference evidence="8" key="1">
    <citation type="submission" date="2020-05" db="EMBL/GenBank/DDBJ databases">
        <authorList>
            <person name="Chiriac C."/>
            <person name="Salcher M."/>
            <person name="Ghai R."/>
            <person name="Kavagutti S V."/>
        </authorList>
    </citation>
    <scope>NUCLEOTIDE SEQUENCE</scope>
</reference>
<dbReference type="InterPro" id="IPR015879">
    <property type="entry name" value="Ring_hydroxy_dOase_asu_C_dom"/>
</dbReference>
<comment type="cofactor">
    <cofactor evidence="1">
        <name>Fe cation</name>
        <dbReference type="ChEBI" id="CHEBI:24875"/>
    </cofactor>
</comment>
<organism evidence="8">
    <name type="scientific">freshwater metagenome</name>
    <dbReference type="NCBI Taxonomy" id="449393"/>
    <lineage>
        <taxon>unclassified sequences</taxon>
        <taxon>metagenomes</taxon>
        <taxon>ecological metagenomes</taxon>
    </lineage>
</organism>
<dbReference type="PANTHER" id="PTHR43756:SF5">
    <property type="entry name" value="CHOLINE MONOOXYGENASE, CHLOROPLASTIC"/>
    <property type="match status" value="1"/>
</dbReference>
<accession>A0A6J7IW76</accession>
<dbReference type="InterPro" id="IPR036922">
    <property type="entry name" value="Rieske_2Fe-2S_sf"/>
</dbReference>
<dbReference type="GO" id="GO:0005506">
    <property type="term" value="F:iron ion binding"/>
    <property type="evidence" value="ECO:0007669"/>
    <property type="project" value="InterPro"/>
</dbReference>
<dbReference type="CDD" id="cd03469">
    <property type="entry name" value="Rieske_RO_Alpha_N"/>
    <property type="match status" value="1"/>
</dbReference>
<dbReference type="InterPro" id="IPR001663">
    <property type="entry name" value="Rng_hydr_dOase-A"/>
</dbReference>
<keyword evidence="6" id="KW-0411">Iron-sulfur</keyword>
<dbReference type="SUPFAM" id="SSF55961">
    <property type="entry name" value="Bet v1-like"/>
    <property type="match status" value="1"/>
</dbReference>
<evidence type="ECO:0000256" key="4">
    <source>
        <dbReference type="ARBA" id="ARBA00023002"/>
    </source>
</evidence>
<dbReference type="SUPFAM" id="SSF50022">
    <property type="entry name" value="ISP domain"/>
    <property type="match status" value="1"/>
</dbReference>
<evidence type="ECO:0000256" key="6">
    <source>
        <dbReference type="ARBA" id="ARBA00023014"/>
    </source>
</evidence>
<dbReference type="Pfam" id="PF00848">
    <property type="entry name" value="Ring_hydroxyl_A"/>
    <property type="match status" value="1"/>
</dbReference>
<evidence type="ECO:0000256" key="1">
    <source>
        <dbReference type="ARBA" id="ARBA00001962"/>
    </source>
</evidence>
<protein>
    <submittedName>
        <fullName evidence="8">Unannotated protein</fullName>
    </submittedName>
</protein>
<evidence type="ECO:0000256" key="3">
    <source>
        <dbReference type="ARBA" id="ARBA00022723"/>
    </source>
</evidence>
<dbReference type="Gene3D" id="2.102.10.10">
    <property type="entry name" value="Rieske [2Fe-2S] iron-sulphur domain"/>
    <property type="match status" value="1"/>
</dbReference>
<dbReference type="Gene3D" id="3.90.380.10">
    <property type="entry name" value="Naphthalene 1,2-dioxygenase Alpha Subunit, Chain A, domain 1"/>
    <property type="match status" value="2"/>
</dbReference>
<evidence type="ECO:0000256" key="5">
    <source>
        <dbReference type="ARBA" id="ARBA00023004"/>
    </source>
</evidence>
<feature type="domain" description="Rieske" evidence="7">
    <location>
        <begin position="55"/>
        <end position="164"/>
    </location>
</feature>
<dbReference type="EMBL" id="CAFBNF010000030">
    <property type="protein sequence ID" value="CAB4934562.1"/>
    <property type="molecule type" value="Genomic_DNA"/>
</dbReference>
<dbReference type="AlphaFoldDB" id="A0A6J7IW76"/>
<proteinExistence type="predicted"/>
<evidence type="ECO:0000313" key="8">
    <source>
        <dbReference type="EMBL" id="CAB4934562.1"/>
    </source>
</evidence>
<keyword evidence="4" id="KW-0560">Oxidoreductase</keyword>
<gene>
    <name evidence="8" type="ORF">UFOPK3773_00448</name>
</gene>